<name>A0AAW0GL82_9APHY</name>
<sequence>MCKSHKMVSNPPMPCDRILDRRFAVDCSNIHKPHPRICELPMFKPLNGPPITGAKRASLEDLERRVSIDCTVAPRPFVCDHPIFLPPTDGPQIAGAKRAVEELERRLAIDCTATPRPFVCDHPIFLPPLPNGLRISGA</sequence>
<gene>
    <name evidence="1" type="ORF">QCA50_005786</name>
</gene>
<dbReference type="Proteomes" id="UP001385951">
    <property type="component" value="Unassembled WGS sequence"/>
</dbReference>
<organism evidence="1 2">
    <name type="scientific">Cerrena zonata</name>
    <dbReference type="NCBI Taxonomy" id="2478898"/>
    <lineage>
        <taxon>Eukaryota</taxon>
        <taxon>Fungi</taxon>
        <taxon>Dikarya</taxon>
        <taxon>Basidiomycota</taxon>
        <taxon>Agaricomycotina</taxon>
        <taxon>Agaricomycetes</taxon>
        <taxon>Polyporales</taxon>
        <taxon>Cerrenaceae</taxon>
        <taxon>Cerrena</taxon>
    </lineage>
</organism>
<protein>
    <submittedName>
        <fullName evidence="1">Uncharacterized protein</fullName>
    </submittedName>
</protein>
<dbReference type="EMBL" id="JASBNA010000006">
    <property type="protein sequence ID" value="KAK7690687.1"/>
    <property type="molecule type" value="Genomic_DNA"/>
</dbReference>
<evidence type="ECO:0000313" key="1">
    <source>
        <dbReference type="EMBL" id="KAK7690687.1"/>
    </source>
</evidence>
<accession>A0AAW0GL82</accession>
<dbReference type="AlphaFoldDB" id="A0AAW0GL82"/>
<proteinExistence type="predicted"/>
<comment type="caution">
    <text evidence="1">The sequence shown here is derived from an EMBL/GenBank/DDBJ whole genome shotgun (WGS) entry which is preliminary data.</text>
</comment>
<keyword evidence="2" id="KW-1185">Reference proteome</keyword>
<reference evidence="1 2" key="1">
    <citation type="submission" date="2022-09" db="EMBL/GenBank/DDBJ databases">
        <authorList>
            <person name="Palmer J.M."/>
        </authorList>
    </citation>
    <scope>NUCLEOTIDE SEQUENCE [LARGE SCALE GENOMIC DNA]</scope>
    <source>
        <strain evidence="1 2">DSM 7382</strain>
    </source>
</reference>
<evidence type="ECO:0000313" key="2">
    <source>
        <dbReference type="Proteomes" id="UP001385951"/>
    </source>
</evidence>